<proteinExistence type="inferred from homology"/>
<feature type="domain" description="BFD-like [2Fe-2S]-binding" evidence="10">
    <location>
        <begin position="2"/>
        <end position="51"/>
    </location>
</feature>
<reference evidence="11 13" key="1">
    <citation type="submission" date="2017-02" db="EMBL/GenBank/DDBJ databases">
        <title>Draft genome sequence of Moraxella caviae CCUG 355 type strain.</title>
        <authorList>
            <person name="Engstrom-Jakobsson H."/>
            <person name="Salva-Serra F."/>
            <person name="Thorell K."/>
            <person name="Gonzales-Siles L."/>
            <person name="Karlsson R."/>
            <person name="Boulund F."/>
            <person name="Engstrand L."/>
            <person name="Moore E."/>
        </authorList>
    </citation>
    <scope>NUCLEOTIDE SEQUENCE [LARGE SCALE GENOMIC DNA]</scope>
    <source>
        <strain evidence="11 13">CCUG 355</strain>
    </source>
</reference>
<evidence type="ECO:0000256" key="5">
    <source>
        <dbReference type="ARBA" id="ARBA00023004"/>
    </source>
</evidence>
<keyword evidence="5" id="KW-0408">Iron</keyword>
<accession>A0A1T0A386</accession>
<evidence type="ECO:0000256" key="4">
    <source>
        <dbReference type="ARBA" id="ARBA00022982"/>
    </source>
</evidence>
<evidence type="ECO:0000313" key="14">
    <source>
        <dbReference type="Proteomes" id="UP000255279"/>
    </source>
</evidence>
<evidence type="ECO:0000313" key="11">
    <source>
        <dbReference type="EMBL" id="OOR90058.1"/>
    </source>
</evidence>
<dbReference type="GO" id="GO:0051537">
    <property type="term" value="F:2 iron, 2 sulfur cluster binding"/>
    <property type="evidence" value="ECO:0007669"/>
    <property type="project" value="UniProtKB-KW"/>
</dbReference>
<comment type="similarity">
    <text evidence="9">Belongs to the Bfd family.</text>
</comment>
<keyword evidence="2" id="KW-0001">2Fe-2S</keyword>
<gene>
    <name evidence="11" type="ORF">B0181_05235</name>
    <name evidence="12" type="ORF">NCTC10293_02262</name>
</gene>
<dbReference type="GO" id="GO:0046872">
    <property type="term" value="F:metal ion binding"/>
    <property type="evidence" value="ECO:0007669"/>
    <property type="project" value="UniProtKB-KW"/>
</dbReference>
<evidence type="ECO:0000256" key="1">
    <source>
        <dbReference type="ARBA" id="ARBA00022448"/>
    </source>
</evidence>
<organism evidence="11 13">
    <name type="scientific">Moraxella caviae</name>
    <dbReference type="NCBI Taxonomy" id="34060"/>
    <lineage>
        <taxon>Bacteria</taxon>
        <taxon>Pseudomonadati</taxon>
        <taxon>Pseudomonadota</taxon>
        <taxon>Gammaproteobacteria</taxon>
        <taxon>Moraxellales</taxon>
        <taxon>Moraxellaceae</taxon>
        <taxon>Moraxella</taxon>
    </lineage>
</organism>
<dbReference type="EMBL" id="UGQE01000004">
    <property type="protein sequence ID" value="STZ14665.1"/>
    <property type="molecule type" value="Genomic_DNA"/>
</dbReference>
<dbReference type="Proteomes" id="UP000190435">
    <property type="component" value="Unassembled WGS sequence"/>
</dbReference>
<dbReference type="EMBL" id="MUXU01000034">
    <property type="protein sequence ID" value="OOR90058.1"/>
    <property type="molecule type" value="Genomic_DNA"/>
</dbReference>
<dbReference type="Proteomes" id="UP000255279">
    <property type="component" value="Unassembled WGS sequence"/>
</dbReference>
<dbReference type="STRING" id="34060.B0181_05235"/>
<evidence type="ECO:0000256" key="9">
    <source>
        <dbReference type="ARBA" id="ARBA00046332"/>
    </source>
</evidence>
<dbReference type="Gene3D" id="1.10.10.1100">
    <property type="entry name" value="BFD-like [2Fe-2S]-binding domain"/>
    <property type="match status" value="1"/>
</dbReference>
<name>A0A1T0A386_9GAMM</name>
<evidence type="ECO:0000313" key="12">
    <source>
        <dbReference type="EMBL" id="STZ14665.1"/>
    </source>
</evidence>
<dbReference type="InterPro" id="IPR007419">
    <property type="entry name" value="BFD-like_2Fe2S-bd_dom"/>
</dbReference>
<evidence type="ECO:0000256" key="2">
    <source>
        <dbReference type="ARBA" id="ARBA00022714"/>
    </source>
</evidence>
<keyword evidence="13" id="KW-1185">Reference proteome</keyword>
<protein>
    <recommendedName>
        <fullName evidence="8">Bacterioferritin-associated ferredoxin</fullName>
    </recommendedName>
</protein>
<dbReference type="Pfam" id="PF04324">
    <property type="entry name" value="Fer2_BFD"/>
    <property type="match status" value="1"/>
</dbReference>
<evidence type="ECO:0000256" key="7">
    <source>
        <dbReference type="ARBA" id="ARBA00034078"/>
    </source>
</evidence>
<keyword evidence="3" id="KW-0479">Metal-binding</keyword>
<evidence type="ECO:0000313" key="13">
    <source>
        <dbReference type="Proteomes" id="UP000190435"/>
    </source>
</evidence>
<dbReference type="PANTHER" id="PTHR37424:SF1">
    <property type="entry name" value="BACTERIOFERRITIN-ASSOCIATED FERREDOXIN"/>
    <property type="match status" value="1"/>
</dbReference>
<evidence type="ECO:0000256" key="3">
    <source>
        <dbReference type="ARBA" id="ARBA00022723"/>
    </source>
</evidence>
<dbReference type="PANTHER" id="PTHR37424">
    <property type="entry name" value="BACTERIOFERRITIN-ASSOCIATED FERREDOXIN"/>
    <property type="match status" value="1"/>
</dbReference>
<dbReference type="InterPro" id="IPR041854">
    <property type="entry name" value="BFD-like_2Fe2S-bd_dom_sf"/>
</dbReference>
<evidence type="ECO:0000256" key="6">
    <source>
        <dbReference type="ARBA" id="ARBA00023014"/>
    </source>
</evidence>
<dbReference type="AlphaFoldDB" id="A0A1T0A386"/>
<dbReference type="InterPro" id="IPR052371">
    <property type="entry name" value="BFD-associated_ferredoxin"/>
</dbReference>
<keyword evidence="6" id="KW-0411">Iron-sulfur</keyword>
<comment type="cofactor">
    <cofactor evidence="7">
        <name>[2Fe-2S] cluster</name>
        <dbReference type="ChEBI" id="CHEBI:190135"/>
    </cofactor>
</comment>
<keyword evidence="1" id="KW-0813">Transport</keyword>
<dbReference type="OrthoDB" id="9815350at2"/>
<dbReference type="RefSeq" id="WP_078276455.1">
    <property type="nucleotide sequence ID" value="NZ_CAACXO010000080.1"/>
</dbReference>
<reference evidence="12 14" key="2">
    <citation type="submission" date="2018-06" db="EMBL/GenBank/DDBJ databases">
        <authorList>
            <consortium name="Pathogen Informatics"/>
            <person name="Doyle S."/>
        </authorList>
    </citation>
    <scope>NUCLEOTIDE SEQUENCE [LARGE SCALE GENOMIC DNA]</scope>
    <source>
        <strain evidence="12 14">NCTC10293</strain>
    </source>
</reference>
<evidence type="ECO:0000256" key="8">
    <source>
        <dbReference type="ARBA" id="ARBA00039386"/>
    </source>
</evidence>
<keyword evidence="4" id="KW-0249">Electron transport</keyword>
<sequence length="67" mass="7162">MYVCICHDVKDSQIKTAMNQGVDTMDALQDALLVGTCCGCCVPMVQDLLDEHHDGVGEYLAVDAMAG</sequence>
<evidence type="ECO:0000259" key="10">
    <source>
        <dbReference type="Pfam" id="PF04324"/>
    </source>
</evidence>